<dbReference type="InterPro" id="IPR006119">
    <property type="entry name" value="Resolv_N"/>
</dbReference>
<dbReference type="Proteomes" id="UP000180246">
    <property type="component" value="Unassembled WGS sequence"/>
</dbReference>
<keyword evidence="3" id="KW-0233">DNA recombination</keyword>
<protein>
    <recommendedName>
        <fullName evidence="4">Resolvase/invertase-type recombinase catalytic domain-containing protein</fullName>
    </recommendedName>
</protein>
<dbReference type="SUPFAM" id="SSF46689">
    <property type="entry name" value="Homeodomain-like"/>
    <property type="match status" value="1"/>
</dbReference>
<evidence type="ECO:0000256" key="3">
    <source>
        <dbReference type="ARBA" id="ARBA00023172"/>
    </source>
</evidence>
<dbReference type="Gene3D" id="3.40.50.1390">
    <property type="entry name" value="Resolvase, N-terminal catalytic domain"/>
    <property type="match status" value="1"/>
</dbReference>
<sequence>MAVFGYGRVSTAEQTADNQRLEIERAGYAVEYWFADTVSGKAHASQRAQFSAMQAKLRKKDTVVVAKLDRLGRDAPDVLTTIKTLAALGVEVVVLQLGKLDLTSPAGKLMLAMLAAVAEMERDLIVERTQAGLARAKAEGKSLGRPSKLTQEQRRAIVEGHARKQSISSLAKQFGVSRSTVLTVVTPRPVTSLASV</sequence>
<dbReference type="SMART" id="SM00857">
    <property type="entry name" value="Resolvase"/>
    <property type="match status" value="1"/>
</dbReference>
<dbReference type="InterPro" id="IPR006120">
    <property type="entry name" value="Resolvase_HTH_dom"/>
</dbReference>
<dbReference type="Gene3D" id="1.10.10.10">
    <property type="entry name" value="Winged helix-like DNA-binding domain superfamily/Winged helix DNA-binding domain"/>
    <property type="match status" value="1"/>
</dbReference>
<dbReference type="EMBL" id="JRYB01000001">
    <property type="protein sequence ID" value="OIJ41862.1"/>
    <property type="molecule type" value="Genomic_DNA"/>
</dbReference>
<dbReference type="GO" id="GO:0003677">
    <property type="term" value="F:DNA binding"/>
    <property type="evidence" value="ECO:0007669"/>
    <property type="project" value="UniProtKB-KW"/>
</dbReference>
<dbReference type="InterPro" id="IPR009057">
    <property type="entry name" value="Homeodomain-like_sf"/>
</dbReference>
<evidence type="ECO:0000256" key="1">
    <source>
        <dbReference type="ARBA" id="ARBA00009913"/>
    </source>
</evidence>
<dbReference type="PANTHER" id="PTHR30461:SF2">
    <property type="entry name" value="SERINE RECOMBINASE PINE-RELATED"/>
    <property type="match status" value="1"/>
</dbReference>
<evidence type="ECO:0000313" key="6">
    <source>
        <dbReference type="Proteomes" id="UP000180246"/>
    </source>
</evidence>
<feature type="domain" description="Resolvase/invertase-type recombinase catalytic" evidence="4">
    <location>
        <begin position="2"/>
        <end position="140"/>
    </location>
</feature>
<dbReference type="SUPFAM" id="SSF53041">
    <property type="entry name" value="Resolvase-like"/>
    <property type="match status" value="1"/>
</dbReference>
<evidence type="ECO:0000259" key="4">
    <source>
        <dbReference type="PROSITE" id="PS51736"/>
    </source>
</evidence>
<dbReference type="InterPro" id="IPR036162">
    <property type="entry name" value="Resolvase-like_N_sf"/>
</dbReference>
<organism evidence="5 6">
    <name type="scientific">Massilia timonae</name>
    <dbReference type="NCBI Taxonomy" id="47229"/>
    <lineage>
        <taxon>Bacteria</taxon>
        <taxon>Pseudomonadati</taxon>
        <taxon>Pseudomonadota</taxon>
        <taxon>Betaproteobacteria</taxon>
        <taxon>Burkholderiales</taxon>
        <taxon>Oxalobacteraceae</taxon>
        <taxon>Telluria group</taxon>
        <taxon>Massilia</taxon>
    </lineage>
</organism>
<dbReference type="AlphaFoldDB" id="A0A1S2NBY6"/>
<dbReference type="PANTHER" id="PTHR30461">
    <property type="entry name" value="DNA-INVERTASE FROM LAMBDOID PROPHAGE"/>
    <property type="match status" value="1"/>
</dbReference>
<dbReference type="InterPro" id="IPR036388">
    <property type="entry name" value="WH-like_DNA-bd_sf"/>
</dbReference>
<dbReference type="PROSITE" id="PS51736">
    <property type="entry name" value="RECOMBINASES_3"/>
    <property type="match status" value="1"/>
</dbReference>
<evidence type="ECO:0000256" key="2">
    <source>
        <dbReference type="ARBA" id="ARBA00023125"/>
    </source>
</evidence>
<dbReference type="CDD" id="cd03768">
    <property type="entry name" value="SR_ResInv"/>
    <property type="match status" value="1"/>
</dbReference>
<comment type="caution">
    <text evidence="5">The sequence shown here is derived from an EMBL/GenBank/DDBJ whole genome shotgun (WGS) entry which is preliminary data.</text>
</comment>
<dbReference type="Pfam" id="PF02796">
    <property type="entry name" value="HTH_7"/>
    <property type="match status" value="1"/>
</dbReference>
<dbReference type="InterPro" id="IPR050639">
    <property type="entry name" value="SSR_resolvase"/>
</dbReference>
<keyword evidence="2" id="KW-0238">DNA-binding</keyword>
<reference evidence="5 6" key="1">
    <citation type="submission" date="2014-10" db="EMBL/GenBank/DDBJ databases">
        <authorList>
            <person name="Seo M.-J."/>
            <person name="Seok Y.J."/>
            <person name="Cha I.-T."/>
        </authorList>
    </citation>
    <scope>NUCLEOTIDE SEQUENCE [LARGE SCALE GENOMIC DNA]</scope>
    <source>
        <strain evidence="5 6">NEU</strain>
    </source>
</reference>
<evidence type="ECO:0000313" key="5">
    <source>
        <dbReference type="EMBL" id="OIJ41862.1"/>
    </source>
</evidence>
<dbReference type="Pfam" id="PF00239">
    <property type="entry name" value="Resolvase"/>
    <property type="match status" value="1"/>
</dbReference>
<proteinExistence type="inferred from homology"/>
<name>A0A1S2NBY6_9BURK</name>
<comment type="similarity">
    <text evidence="1">Belongs to the site-specific recombinase resolvase family.</text>
</comment>
<dbReference type="GO" id="GO:0000150">
    <property type="term" value="F:DNA strand exchange activity"/>
    <property type="evidence" value="ECO:0007669"/>
    <property type="project" value="InterPro"/>
</dbReference>
<dbReference type="CDD" id="cd00569">
    <property type="entry name" value="HTH_Hin_like"/>
    <property type="match status" value="1"/>
</dbReference>
<gene>
    <name evidence="5" type="ORF">LO55_1947</name>
</gene>
<accession>A0A1S2NBY6</accession>